<reference evidence="2" key="1">
    <citation type="submission" date="2018-11" db="EMBL/GenBank/DDBJ databases">
        <authorList>
            <consortium name="Pathogen Informatics"/>
        </authorList>
    </citation>
    <scope>NUCLEOTIDE SEQUENCE</scope>
</reference>
<dbReference type="EMBL" id="CAAALY010111481">
    <property type="protein sequence ID" value="VEL30348.1"/>
    <property type="molecule type" value="Genomic_DNA"/>
</dbReference>
<comment type="caution">
    <text evidence="2">The sequence shown here is derived from an EMBL/GenBank/DDBJ whole genome shotgun (WGS) entry which is preliminary data.</text>
</comment>
<evidence type="ECO:0000313" key="2">
    <source>
        <dbReference type="EMBL" id="VEL30348.1"/>
    </source>
</evidence>
<proteinExistence type="predicted"/>
<gene>
    <name evidence="2" type="ORF">PXEA_LOCUS23788</name>
</gene>
<sequence length="329" mass="34314">MPDYSQLTFTPKYPLPVSPPRPPAASSASLRFSSPPLVETRIISRGLTFPLPPDMPTVCPLERDIPGHLPPSPSSALSALAEHHGHLGPPSLKMPSSFGPLSLIHPPPLPTCSPPPPQSPPILPPPPPLSLSLPPSLDLQVSRGVEFRPAGCSSPVLHQHRQLSVQMVHTKHLHISGSEQRNHEPSAFTSVAVDPCSGRSVINDLQAEMGSTSISSAPGLLSSAQPRLGSLSLHQEPHSSTSVTVATVSSETDCCGRGSNSIHPGNQAAPPAGVYSPCQAQQLALHSGLVRPTLLSPLGGTPINPLASTAFCPPGSLLRMGSNPGFPQM</sequence>
<feature type="region of interest" description="Disordered" evidence="1">
    <location>
        <begin position="83"/>
        <end position="129"/>
    </location>
</feature>
<dbReference type="Proteomes" id="UP000784294">
    <property type="component" value="Unassembled WGS sequence"/>
</dbReference>
<dbReference type="AlphaFoldDB" id="A0A3S5AIR5"/>
<name>A0A3S5AIR5_9PLAT</name>
<accession>A0A3S5AIR5</accession>
<evidence type="ECO:0000313" key="3">
    <source>
        <dbReference type="Proteomes" id="UP000784294"/>
    </source>
</evidence>
<feature type="non-terminal residue" evidence="2">
    <location>
        <position position="329"/>
    </location>
</feature>
<keyword evidence="3" id="KW-1185">Reference proteome</keyword>
<feature type="region of interest" description="Disordered" evidence="1">
    <location>
        <begin position="1"/>
        <end position="31"/>
    </location>
</feature>
<feature type="compositionally biased region" description="Pro residues" evidence="1">
    <location>
        <begin position="13"/>
        <end position="23"/>
    </location>
</feature>
<protein>
    <submittedName>
        <fullName evidence="2">Uncharacterized protein</fullName>
    </submittedName>
</protein>
<evidence type="ECO:0000256" key="1">
    <source>
        <dbReference type="SAM" id="MobiDB-lite"/>
    </source>
</evidence>
<organism evidence="2 3">
    <name type="scientific">Protopolystoma xenopodis</name>
    <dbReference type="NCBI Taxonomy" id="117903"/>
    <lineage>
        <taxon>Eukaryota</taxon>
        <taxon>Metazoa</taxon>
        <taxon>Spiralia</taxon>
        <taxon>Lophotrochozoa</taxon>
        <taxon>Platyhelminthes</taxon>
        <taxon>Monogenea</taxon>
        <taxon>Polyopisthocotylea</taxon>
        <taxon>Polystomatidea</taxon>
        <taxon>Polystomatidae</taxon>
        <taxon>Protopolystoma</taxon>
    </lineage>
</organism>
<feature type="compositionally biased region" description="Pro residues" evidence="1">
    <location>
        <begin position="105"/>
        <end position="129"/>
    </location>
</feature>